<proteinExistence type="predicted"/>
<protein>
    <submittedName>
        <fullName evidence="1">Uncharacterized protein</fullName>
    </submittedName>
</protein>
<reference evidence="1 2" key="1">
    <citation type="submission" date="2019-03" db="EMBL/GenBank/DDBJ databases">
        <title>Complete Genome Sequence of Paraburkholderia dipogonis ICMP 19430T, a Nitrogen-fixing Symbiont of the South African Invasive Legume Dipogon lignosus in New Zealand.</title>
        <authorList>
            <person name="De Meyer S.E."/>
        </authorList>
    </citation>
    <scope>NUCLEOTIDE SEQUENCE [LARGE SCALE GENOMIC DNA]</scope>
    <source>
        <strain evidence="1 2">ICMP 19430</strain>
    </source>
</reference>
<comment type="caution">
    <text evidence="1">The sequence shown here is derived from an EMBL/GenBank/DDBJ whole genome shotgun (WGS) entry which is preliminary data.</text>
</comment>
<dbReference type="Proteomes" id="UP000297385">
    <property type="component" value="Unassembled WGS sequence"/>
</dbReference>
<dbReference type="EMBL" id="SNVI01000001">
    <property type="protein sequence ID" value="TFE45795.1"/>
    <property type="molecule type" value="Genomic_DNA"/>
</dbReference>
<accession>A0A4Y8N7V3</accession>
<evidence type="ECO:0000313" key="1">
    <source>
        <dbReference type="EMBL" id="TFE45795.1"/>
    </source>
</evidence>
<organism evidence="1 2">
    <name type="scientific">Paraburkholderia dipogonis</name>
    <dbReference type="NCBI Taxonomy" id="1211383"/>
    <lineage>
        <taxon>Bacteria</taxon>
        <taxon>Pseudomonadati</taxon>
        <taxon>Pseudomonadota</taxon>
        <taxon>Betaproteobacteria</taxon>
        <taxon>Burkholderiales</taxon>
        <taxon>Burkholderiaceae</taxon>
        <taxon>Paraburkholderia</taxon>
    </lineage>
</organism>
<gene>
    <name evidence="1" type="ORF">E2553_12680</name>
</gene>
<dbReference type="RefSeq" id="WP_134457434.1">
    <property type="nucleotide sequence ID" value="NZ_JBHSXU010000001.1"/>
</dbReference>
<sequence length="337" mass="38444">MASFEKVYSSRKLNIGGKGFGRFTFLKVFSDAKIESVYASAVDSYERICFTFDAAKEVQIESKEVHSGKQKTIVRLHGAREVYVKHLSADPGIIAKRIIEHFLPLFALGRMPRILVHGRGKTVDLRSVYEESIGSRTARDTINFSGHAFELAYVRSYRANVVPRIVLCGNGRAVTDEELGKIATEMPERLLDEEGRPYGLRVLVSGDYLDRHLDLTRTDVIFQSDEGDFEDEQLINKADLLEKIGATVRDRFSKEIEETVAKREAQLQELVREMPEYRILTHSKYRDRVLRRVRLSGGRALSMQSCGVNYERSSPNTASKVRKLRNCWMKGWRKSTA</sequence>
<evidence type="ECO:0000313" key="2">
    <source>
        <dbReference type="Proteomes" id="UP000297385"/>
    </source>
</evidence>
<name>A0A4Y8N7V3_9BURK</name>
<dbReference type="AlphaFoldDB" id="A0A4Y8N7V3"/>